<organism evidence="1 2">
    <name type="scientific">Sugiyamaella lignohabitans</name>
    <dbReference type="NCBI Taxonomy" id="796027"/>
    <lineage>
        <taxon>Eukaryota</taxon>
        <taxon>Fungi</taxon>
        <taxon>Dikarya</taxon>
        <taxon>Ascomycota</taxon>
        <taxon>Saccharomycotina</taxon>
        <taxon>Dipodascomycetes</taxon>
        <taxon>Dipodascales</taxon>
        <taxon>Trichomonascaceae</taxon>
        <taxon>Sugiyamaella</taxon>
    </lineage>
</organism>
<evidence type="ECO:0008006" key="3">
    <source>
        <dbReference type="Google" id="ProtNLM"/>
    </source>
</evidence>
<accession>A0A167DP33</accession>
<reference evidence="1 2" key="1">
    <citation type="submission" date="2016-02" db="EMBL/GenBank/DDBJ databases">
        <title>Complete genome sequence and transcriptome regulation of the pentose utilising yeast Sugiyamaella lignohabitans.</title>
        <authorList>
            <person name="Bellasio M."/>
            <person name="Peymann A."/>
            <person name="Valli M."/>
            <person name="Sipitzky M."/>
            <person name="Graf A."/>
            <person name="Sauer M."/>
            <person name="Marx H."/>
            <person name="Mattanovich D."/>
        </authorList>
    </citation>
    <scope>NUCLEOTIDE SEQUENCE [LARGE SCALE GENOMIC DNA]</scope>
    <source>
        <strain evidence="1 2">CBS 10342</strain>
    </source>
</reference>
<dbReference type="Proteomes" id="UP000189580">
    <property type="component" value="Chromosome a"/>
</dbReference>
<gene>
    <name evidence="1" type="ORF">AWJ20_1404</name>
</gene>
<keyword evidence="2" id="KW-1185">Reference proteome</keyword>
<proteinExistence type="predicted"/>
<dbReference type="KEGG" id="slb:AWJ20_1404"/>
<dbReference type="EMBL" id="CP014501">
    <property type="protein sequence ID" value="ANB13123.1"/>
    <property type="molecule type" value="Genomic_DNA"/>
</dbReference>
<protein>
    <recommendedName>
        <fullName evidence="3">FIST domain-containing protein</fullName>
    </recommendedName>
</protein>
<evidence type="ECO:0000313" key="2">
    <source>
        <dbReference type="Proteomes" id="UP000189580"/>
    </source>
</evidence>
<dbReference type="OrthoDB" id="4080562at2759"/>
<sequence>MLARKLSQVRWARPTGGRTVASRLISSSAFTVVNPTKPLQTYLARHIEQLPFKPSSLILAVSPELSPVLPDLVADKSNGDQVIGVTCDAVPPASQRNAFSACFFGSRAVIDDASALSDGLSQIRNERGVTVGRVNWALSSSFFSIEIGGSVHRPGTSLVLPTANTIFNTGSETTMLYRENDTTSPLLSSLKLRLHTLSGSDKVSKAFTSPLVQIARPQMTITSAVDNMIKTIDNTSAAHFLQSSPELMDPENLTTRDLTTPKKVFAEVFSSKTNSVDRFEVIAGGGGEWSPRSAMLVLEPRAQLSSGDKITFYFAKTINDSQSYLETTELTGSIKDIESQSSTAFVLECAPVMETLDTTLAPYKPDTVLANVFGLGSEQGFLLDDVKHSVNCEVAILK</sequence>
<dbReference type="GeneID" id="30033203"/>
<evidence type="ECO:0000313" key="1">
    <source>
        <dbReference type="EMBL" id="ANB13123.1"/>
    </source>
</evidence>
<dbReference type="RefSeq" id="XP_018735600.1">
    <property type="nucleotide sequence ID" value="XM_018878281.1"/>
</dbReference>
<name>A0A167DP33_9ASCO</name>
<dbReference type="AlphaFoldDB" id="A0A167DP33"/>